<keyword evidence="1" id="KW-0472">Membrane</keyword>
<evidence type="ECO:0000313" key="3">
    <source>
        <dbReference type="Proteomes" id="UP001145742"/>
    </source>
</evidence>
<dbReference type="InterPro" id="IPR013295">
    <property type="entry name" value="MAL"/>
</dbReference>
<comment type="caution">
    <text evidence="2">The sequence shown here is derived from an EMBL/GenBank/DDBJ whole genome shotgun (WGS) entry which is preliminary data.</text>
</comment>
<evidence type="ECO:0000256" key="1">
    <source>
        <dbReference type="SAM" id="Phobius"/>
    </source>
</evidence>
<dbReference type="PRINTS" id="PR01884">
    <property type="entry name" value="MALPROTEIN"/>
</dbReference>
<feature type="transmembrane region" description="Helical" evidence="1">
    <location>
        <begin position="145"/>
        <end position="168"/>
    </location>
</feature>
<gene>
    <name evidence="2" type="ORF">WISP_142437</name>
</gene>
<accession>A0ABQ9CMQ0</accession>
<organism evidence="2 3">
    <name type="scientific">Willisornis vidua</name>
    <name type="common">Xingu scale-backed antbird</name>
    <dbReference type="NCBI Taxonomy" id="1566151"/>
    <lineage>
        <taxon>Eukaryota</taxon>
        <taxon>Metazoa</taxon>
        <taxon>Chordata</taxon>
        <taxon>Craniata</taxon>
        <taxon>Vertebrata</taxon>
        <taxon>Euteleostomi</taxon>
        <taxon>Archelosauria</taxon>
        <taxon>Archosauria</taxon>
        <taxon>Dinosauria</taxon>
        <taxon>Saurischia</taxon>
        <taxon>Theropoda</taxon>
        <taxon>Coelurosauria</taxon>
        <taxon>Aves</taxon>
        <taxon>Neognathae</taxon>
        <taxon>Neoaves</taxon>
        <taxon>Telluraves</taxon>
        <taxon>Australaves</taxon>
        <taxon>Passeriformes</taxon>
        <taxon>Thamnophilidae</taxon>
        <taxon>Willisornis</taxon>
    </lineage>
</organism>
<protein>
    <submittedName>
        <fullName evidence="2">Uncharacterized protein</fullName>
    </submittedName>
</protein>
<name>A0ABQ9CMQ0_9PASS</name>
<proteinExistence type="predicted"/>
<reference evidence="2" key="1">
    <citation type="submission" date="2019-10" db="EMBL/GenBank/DDBJ databases">
        <authorList>
            <person name="Soares A.E.R."/>
            <person name="Aleixo A."/>
            <person name="Schneider P."/>
            <person name="Miyaki C.Y."/>
            <person name="Schneider M.P."/>
            <person name="Mello C."/>
            <person name="Vasconcelos A.T.R."/>
        </authorList>
    </citation>
    <scope>NUCLEOTIDE SEQUENCE</scope>
    <source>
        <tissue evidence="2">Muscle</tissue>
    </source>
</reference>
<dbReference type="EMBL" id="WHWB01034736">
    <property type="protein sequence ID" value="KAJ7405001.1"/>
    <property type="molecule type" value="Genomic_DNA"/>
</dbReference>
<keyword evidence="1" id="KW-0812">Transmembrane</keyword>
<keyword evidence="3" id="KW-1185">Reference proteome</keyword>
<sequence length="238" mass="26339">MGKRIECTLSKFADDTKLSGAADRPEGQDAIQRNLDKFEKCAHGNLMRINKTKCKEEIQTWEKVKKKQYFAAGSSSASDQTRFLLAHSSSLPMFLCPLHIHCSLQLGVICKPEESGLHHLLKLFGTIAWILVASTRIPLPVLQGWVMFVAVTAWFLSIVFLSVFLFGYANRIAVNWNQAVGNSETLNNMLAKGLSQEIWGGAEKGNLVSQMRVSCALPSSPYCCPLRAGRKQCGVDSM</sequence>
<evidence type="ECO:0000313" key="2">
    <source>
        <dbReference type="EMBL" id="KAJ7405001.1"/>
    </source>
</evidence>
<dbReference type="Proteomes" id="UP001145742">
    <property type="component" value="Unassembled WGS sequence"/>
</dbReference>
<keyword evidence="1" id="KW-1133">Transmembrane helix</keyword>